<evidence type="ECO:0000313" key="4">
    <source>
        <dbReference type="Proteomes" id="UP000000305"/>
    </source>
</evidence>
<feature type="chain" id="PRO_5003241600" evidence="2">
    <location>
        <begin position="29"/>
        <end position="116"/>
    </location>
</feature>
<keyword evidence="4" id="KW-1185">Reference proteome</keyword>
<evidence type="ECO:0000256" key="1">
    <source>
        <dbReference type="SAM" id="MobiDB-lite"/>
    </source>
</evidence>
<feature type="compositionally biased region" description="Basic and acidic residues" evidence="1">
    <location>
        <begin position="28"/>
        <end position="39"/>
    </location>
</feature>
<gene>
    <name evidence="3" type="ORF">DAPPUDRAFT_108937</name>
</gene>
<dbReference type="KEGG" id="dpx:DAPPUDRAFT_108937"/>
<sequence>MSTRFLLLGPLLLLLLLLLLLVKTLVQTEKEREKRPAADRRRRYYGSSYPTEDGHWGSRATVNGGKERDSAAPGPRGSTSCSLARIPPHSVAKTRNDLDRQEHSPKTCNGQNGNRR</sequence>
<feature type="region of interest" description="Disordered" evidence="1">
    <location>
        <begin position="28"/>
        <end position="116"/>
    </location>
</feature>
<name>E9H1A4_DAPPU</name>
<organism evidence="3 4">
    <name type="scientific">Daphnia pulex</name>
    <name type="common">Water flea</name>
    <dbReference type="NCBI Taxonomy" id="6669"/>
    <lineage>
        <taxon>Eukaryota</taxon>
        <taxon>Metazoa</taxon>
        <taxon>Ecdysozoa</taxon>
        <taxon>Arthropoda</taxon>
        <taxon>Crustacea</taxon>
        <taxon>Branchiopoda</taxon>
        <taxon>Diplostraca</taxon>
        <taxon>Cladocera</taxon>
        <taxon>Anomopoda</taxon>
        <taxon>Daphniidae</taxon>
        <taxon>Daphnia</taxon>
    </lineage>
</organism>
<feature type="compositionally biased region" description="Basic and acidic residues" evidence="1">
    <location>
        <begin position="94"/>
        <end position="105"/>
    </location>
</feature>
<dbReference type="Proteomes" id="UP000000305">
    <property type="component" value="Unassembled WGS sequence"/>
</dbReference>
<keyword evidence="2" id="KW-0732">Signal</keyword>
<dbReference type="InParanoid" id="E9H1A4"/>
<evidence type="ECO:0000313" key="3">
    <source>
        <dbReference type="EMBL" id="EFX74451.1"/>
    </source>
</evidence>
<reference evidence="3 4" key="1">
    <citation type="journal article" date="2011" name="Science">
        <title>The ecoresponsive genome of Daphnia pulex.</title>
        <authorList>
            <person name="Colbourne J.K."/>
            <person name="Pfrender M.E."/>
            <person name="Gilbert D."/>
            <person name="Thomas W.K."/>
            <person name="Tucker A."/>
            <person name="Oakley T.H."/>
            <person name="Tokishita S."/>
            <person name="Aerts A."/>
            <person name="Arnold G.J."/>
            <person name="Basu M.K."/>
            <person name="Bauer D.J."/>
            <person name="Caceres C.E."/>
            <person name="Carmel L."/>
            <person name="Casola C."/>
            <person name="Choi J.H."/>
            <person name="Detter J.C."/>
            <person name="Dong Q."/>
            <person name="Dusheyko S."/>
            <person name="Eads B.D."/>
            <person name="Frohlich T."/>
            <person name="Geiler-Samerotte K.A."/>
            <person name="Gerlach D."/>
            <person name="Hatcher P."/>
            <person name="Jogdeo S."/>
            <person name="Krijgsveld J."/>
            <person name="Kriventseva E.V."/>
            <person name="Kultz D."/>
            <person name="Laforsch C."/>
            <person name="Lindquist E."/>
            <person name="Lopez J."/>
            <person name="Manak J.R."/>
            <person name="Muller J."/>
            <person name="Pangilinan J."/>
            <person name="Patwardhan R.P."/>
            <person name="Pitluck S."/>
            <person name="Pritham E.J."/>
            <person name="Rechtsteiner A."/>
            <person name="Rho M."/>
            <person name="Rogozin I.B."/>
            <person name="Sakarya O."/>
            <person name="Salamov A."/>
            <person name="Schaack S."/>
            <person name="Shapiro H."/>
            <person name="Shiga Y."/>
            <person name="Skalitzky C."/>
            <person name="Smith Z."/>
            <person name="Souvorov A."/>
            <person name="Sung W."/>
            <person name="Tang Z."/>
            <person name="Tsuchiya D."/>
            <person name="Tu H."/>
            <person name="Vos H."/>
            <person name="Wang M."/>
            <person name="Wolf Y.I."/>
            <person name="Yamagata H."/>
            <person name="Yamada T."/>
            <person name="Ye Y."/>
            <person name="Shaw J.R."/>
            <person name="Andrews J."/>
            <person name="Crease T.J."/>
            <person name="Tang H."/>
            <person name="Lucas S.M."/>
            <person name="Robertson H.M."/>
            <person name="Bork P."/>
            <person name="Koonin E.V."/>
            <person name="Zdobnov E.M."/>
            <person name="Grigoriev I.V."/>
            <person name="Lynch M."/>
            <person name="Boore J.L."/>
        </authorList>
    </citation>
    <scope>NUCLEOTIDE SEQUENCE [LARGE SCALE GENOMIC DNA]</scope>
</reference>
<feature type="signal peptide" evidence="2">
    <location>
        <begin position="1"/>
        <end position="28"/>
    </location>
</feature>
<evidence type="ECO:0000256" key="2">
    <source>
        <dbReference type="SAM" id="SignalP"/>
    </source>
</evidence>
<proteinExistence type="predicted"/>
<feature type="compositionally biased region" description="Polar residues" evidence="1">
    <location>
        <begin position="106"/>
        <end position="116"/>
    </location>
</feature>
<accession>E9H1A4</accession>
<dbReference type="HOGENOM" id="CLU_2099325_0_0_1"/>
<dbReference type="EMBL" id="GL732583">
    <property type="protein sequence ID" value="EFX74451.1"/>
    <property type="molecule type" value="Genomic_DNA"/>
</dbReference>
<protein>
    <submittedName>
        <fullName evidence="3">Uncharacterized protein</fullName>
    </submittedName>
</protein>
<dbReference type="AlphaFoldDB" id="E9H1A4"/>